<keyword evidence="3" id="KW-1185">Reference proteome</keyword>
<accession>A0A928YUK2</accession>
<protein>
    <submittedName>
        <fullName evidence="2">Transcriptional regulator</fullName>
    </submittedName>
</protein>
<evidence type="ECO:0000313" key="2">
    <source>
        <dbReference type="EMBL" id="MBE8718062.1"/>
    </source>
</evidence>
<dbReference type="InterPro" id="IPR007359">
    <property type="entry name" value="SigmaE_reg_RseC_MucC"/>
</dbReference>
<proteinExistence type="predicted"/>
<keyword evidence="1" id="KW-0812">Transmembrane</keyword>
<dbReference type="Pfam" id="PF04246">
    <property type="entry name" value="RseC_MucC"/>
    <property type="match status" value="1"/>
</dbReference>
<name>A0A928YUK2_9GAMM</name>
<organism evidence="2 3">
    <name type="scientific">Cellvibrio polysaccharolyticus</name>
    <dbReference type="NCBI Taxonomy" id="2082724"/>
    <lineage>
        <taxon>Bacteria</taxon>
        <taxon>Pseudomonadati</taxon>
        <taxon>Pseudomonadota</taxon>
        <taxon>Gammaproteobacteria</taxon>
        <taxon>Cellvibrionales</taxon>
        <taxon>Cellvibrionaceae</taxon>
        <taxon>Cellvibrio</taxon>
    </lineage>
</organism>
<dbReference type="PIRSF" id="PIRSF004923">
    <property type="entry name" value="RseC"/>
    <property type="match status" value="1"/>
</dbReference>
<gene>
    <name evidence="2" type="ORF">C4F51_12785</name>
</gene>
<feature type="transmembrane region" description="Helical" evidence="1">
    <location>
        <begin position="82"/>
        <end position="102"/>
    </location>
</feature>
<reference evidence="2" key="1">
    <citation type="submission" date="2018-07" db="EMBL/GenBank/DDBJ databases">
        <title>Genome assembly of strain Ka43.</title>
        <authorList>
            <person name="Kukolya J."/>
            <person name="Nagy I."/>
            <person name="Horvath B."/>
            <person name="Toth A."/>
        </authorList>
    </citation>
    <scope>NUCLEOTIDE SEQUENCE</scope>
    <source>
        <strain evidence="2">KB43</strain>
    </source>
</reference>
<keyword evidence="1" id="KW-0472">Membrane</keyword>
<dbReference type="Proteomes" id="UP000652567">
    <property type="component" value="Unassembled WGS sequence"/>
</dbReference>
<keyword evidence="1" id="KW-1133">Transmembrane helix</keyword>
<dbReference type="AlphaFoldDB" id="A0A928YUK2"/>
<dbReference type="InterPro" id="IPR026268">
    <property type="entry name" value="RseC"/>
</dbReference>
<sequence>MMIEQGTVAAIEQDCLWVATVRRSTCSGCRSEAGCGQSMLARVSGHNPLLRVLLNGHTTDQFTVGDQVDIGVPESLVATGSLVSYLLPLVFLLVFAGIAHHLFASDGITALMALTGLVAGGILLRRFAWLSRDNPRLQPVLITAHSALPLRNPVC</sequence>
<comment type="caution">
    <text evidence="2">The sequence shown here is derived from an EMBL/GenBank/DDBJ whole genome shotgun (WGS) entry which is preliminary data.</text>
</comment>
<dbReference type="EMBL" id="PRDL01000001">
    <property type="protein sequence ID" value="MBE8718062.1"/>
    <property type="molecule type" value="Genomic_DNA"/>
</dbReference>
<feature type="transmembrane region" description="Helical" evidence="1">
    <location>
        <begin position="108"/>
        <end position="128"/>
    </location>
</feature>
<evidence type="ECO:0000313" key="3">
    <source>
        <dbReference type="Proteomes" id="UP000652567"/>
    </source>
</evidence>
<dbReference type="PANTHER" id="PTHR35867:SF1">
    <property type="entry name" value="PROTEIN RSEC"/>
    <property type="match status" value="1"/>
</dbReference>
<dbReference type="PANTHER" id="PTHR35867">
    <property type="entry name" value="PROTEIN RSEC"/>
    <property type="match status" value="1"/>
</dbReference>
<evidence type="ECO:0000256" key="1">
    <source>
        <dbReference type="SAM" id="Phobius"/>
    </source>
</evidence>